<dbReference type="PANTHER" id="PTHR39569:SF1">
    <property type="entry name" value="INORGANIC TRIPHOSPHATASE"/>
    <property type="match status" value="1"/>
</dbReference>
<dbReference type="InterPro" id="IPR039013">
    <property type="entry name" value="YgiF"/>
</dbReference>
<gene>
    <name evidence="3" type="ORF">PR017_10910</name>
</gene>
<dbReference type="RefSeq" id="WP_111222550.1">
    <property type="nucleotide sequence ID" value="NZ_CP117255.1"/>
</dbReference>
<dbReference type="Pfam" id="PF05235">
    <property type="entry name" value="CHAD"/>
    <property type="match status" value="1"/>
</dbReference>
<evidence type="ECO:0000259" key="2">
    <source>
        <dbReference type="PROSITE" id="PS51708"/>
    </source>
</evidence>
<dbReference type="InterPro" id="IPR023577">
    <property type="entry name" value="CYTH_domain"/>
</dbReference>
<dbReference type="SMART" id="SM01118">
    <property type="entry name" value="CYTH"/>
    <property type="match status" value="1"/>
</dbReference>
<accession>A0AAF1KMF4</accession>
<dbReference type="KEGG" id="rtu:PR017_10910"/>
<evidence type="ECO:0000313" key="3">
    <source>
        <dbReference type="EMBL" id="WFR94347.1"/>
    </source>
</evidence>
<dbReference type="GO" id="GO:0046872">
    <property type="term" value="F:metal ion binding"/>
    <property type="evidence" value="ECO:0007669"/>
    <property type="project" value="TreeGrafter"/>
</dbReference>
<dbReference type="PROSITE" id="PS51708">
    <property type="entry name" value="CHAD"/>
    <property type="match status" value="1"/>
</dbReference>
<dbReference type="AlphaFoldDB" id="A0AAF1KMF4"/>
<evidence type="ECO:0000313" key="4">
    <source>
        <dbReference type="Proteomes" id="UP000249499"/>
    </source>
</evidence>
<reference evidence="3 4" key="1">
    <citation type="journal article" date="2018" name="Sci. Rep.">
        <title>Rhizobium tumorigenes sp. nov., a novel plant tumorigenic bacterium isolated from cane gall tumors on thornless blackberry.</title>
        <authorList>
            <person name="Kuzmanovi N."/>
            <person name="Smalla K."/>
            <person name="Gronow S."/>
            <person name="PuBawska J."/>
        </authorList>
    </citation>
    <scope>NUCLEOTIDE SEQUENCE [LARGE SCALE GENOMIC DNA]</scope>
    <source>
        <strain evidence="3 4">1078</strain>
    </source>
</reference>
<organism evidence="3 4">
    <name type="scientific">Rhizobium tumorigenes</name>
    <dbReference type="NCBI Taxonomy" id="2041385"/>
    <lineage>
        <taxon>Bacteria</taxon>
        <taxon>Pseudomonadati</taxon>
        <taxon>Pseudomonadota</taxon>
        <taxon>Alphaproteobacteria</taxon>
        <taxon>Hyphomicrobiales</taxon>
        <taxon>Rhizobiaceae</taxon>
        <taxon>Rhizobium/Agrobacterium group</taxon>
        <taxon>Rhizobium</taxon>
    </lineage>
</organism>
<dbReference type="EMBL" id="CP117255">
    <property type="protein sequence ID" value="WFR94347.1"/>
    <property type="molecule type" value="Genomic_DNA"/>
</dbReference>
<dbReference type="CDD" id="cd07756">
    <property type="entry name" value="CYTH-like_Pase_CHAD"/>
    <property type="match status" value="1"/>
</dbReference>
<dbReference type="Proteomes" id="UP000249499">
    <property type="component" value="Chromosome"/>
</dbReference>
<evidence type="ECO:0000259" key="1">
    <source>
        <dbReference type="PROSITE" id="PS51707"/>
    </source>
</evidence>
<name>A0AAF1KMF4_9HYPH</name>
<dbReference type="InterPro" id="IPR007899">
    <property type="entry name" value="CHAD_dom"/>
</dbReference>
<dbReference type="GO" id="GO:0050355">
    <property type="term" value="F:inorganic triphosphate phosphatase activity"/>
    <property type="evidence" value="ECO:0007669"/>
    <property type="project" value="InterPro"/>
</dbReference>
<reference evidence="4" key="2">
    <citation type="journal article" date="2023" name="MicrobiologyOpen">
        <title>Genomics of the tumorigenes clade of the family Rhizobiaceae and description of Rhizobium rhododendri sp. nov.</title>
        <authorList>
            <person name="Kuzmanovic N."/>
            <person name="diCenzo G.C."/>
            <person name="Bunk B."/>
            <person name="Sproeer C."/>
            <person name="Fruehling A."/>
            <person name="Neumann-Schaal M."/>
            <person name="Overmann J."/>
            <person name="Smalla K."/>
        </authorList>
    </citation>
    <scope>NUCLEOTIDE SEQUENCE [LARGE SCALE GENOMIC DNA]</scope>
    <source>
        <strain evidence="4">1078</strain>
    </source>
</reference>
<dbReference type="SMART" id="SM00880">
    <property type="entry name" value="CHAD"/>
    <property type="match status" value="1"/>
</dbReference>
<feature type="domain" description="CHAD" evidence="2">
    <location>
        <begin position="212"/>
        <end position="485"/>
    </location>
</feature>
<dbReference type="InterPro" id="IPR038186">
    <property type="entry name" value="CHAD_dom_sf"/>
</dbReference>
<dbReference type="Gene3D" id="1.40.20.10">
    <property type="entry name" value="CHAD domain"/>
    <property type="match status" value="1"/>
</dbReference>
<protein>
    <submittedName>
        <fullName evidence="3">CHAD domain-containing protein</fullName>
    </submittedName>
</protein>
<dbReference type="PANTHER" id="PTHR39569">
    <property type="entry name" value="INORGANIC TRIPHOSPHATASE"/>
    <property type="match status" value="1"/>
</dbReference>
<dbReference type="Pfam" id="PF01928">
    <property type="entry name" value="CYTH"/>
    <property type="match status" value="1"/>
</dbReference>
<sequence length="487" mass="55285">MTREIELKLELSQEAKDRLLNSPLLGEPSAVFQQRALYFDTADQTLRKAGFSLRIRQAGDVRTQTIKATHQSTAGLFARPEWESIVQTDIPVLDHTAPISTDLWPDLDADELVVQFIVQVQRKKWLHREDSSEIEIVVDEGIVIAGDRRSPVCEVELELKDGHTLDLFRAARKIQDIDALRLGVLSKSERGYALIAPLQNFFKAEPVQLDRTANAVTAFQTIAQSCFRQFRLNETVLADRRNPEALHQGRVALRRLRSAVSIFKPILVDPEAGRIAAELKWLASIMGDARNFDILVSTADNGELRDRLKVLRTEKYDLAIEAMASLRARQMAMDFMEWLWCGAYLETEETREARHAPASEFASHALDRLRKTIRRNAKLLADGTDTERHEVRKDAKKLRYGAEFFASLFSDKQGRRRHREFVKALEKVQEHLGDVNDLATAPSVLRDHGLEGHPDAGRLSPTGKKTKLLQASADALDDLLDVKRFWR</sequence>
<feature type="domain" description="CYTH" evidence="1">
    <location>
        <begin position="2"/>
        <end position="198"/>
    </location>
</feature>
<keyword evidence="4" id="KW-1185">Reference proteome</keyword>
<dbReference type="PROSITE" id="PS51707">
    <property type="entry name" value="CYTH"/>
    <property type="match status" value="1"/>
</dbReference>
<dbReference type="SUPFAM" id="SSF55154">
    <property type="entry name" value="CYTH-like phosphatases"/>
    <property type="match status" value="1"/>
</dbReference>
<dbReference type="InterPro" id="IPR033469">
    <property type="entry name" value="CYTH-like_dom_sf"/>
</dbReference>
<dbReference type="Gene3D" id="2.40.320.10">
    <property type="entry name" value="Hypothetical Protein Pfu-838710-001"/>
    <property type="match status" value="1"/>
</dbReference>
<proteinExistence type="predicted"/>